<feature type="chain" id="PRO_5034247598" description="Secreted protein" evidence="2">
    <location>
        <begin position="17"/>
        <end position="233"/>
    </location>
</feature>
<evidence type="ECO:0000313" key="3">
    <source>
        <dbReference type="EMBL" id="KAF6832143.1"/>
    </source>
</evidence>
<reference evidence="3" key="1">
    <citation type="journal article" date="2020" name="Phytopathology">
        <title>Genome Sequence Resources of Colletotrichum truncatum, C. plurivorum, C. musicola, and C. sojae: Four Species Pathogenic to Soybean (Glycine max).</title>
        <authorList>
            <person name="Rogerio F."/>
            <person name="Boufleur T.R."/>
            <person name="Ciampi-Guillardi M."/>
            <person name="Sukno S.A."/>
            <person name="Thon M.R."/>
            <person name="Massola Junior N.S."/>
            <person name="Baroncelli R."/>
        </authorList>
    </citation>
    <scope>NUCLEOTIDE SEQUENCE</scope>
    <source>
        <strain evidence="3">LFN0074</strain>
    </source>
</reference>
<name>A0A8H6NGM3_9PEZI</name>
<evidence type="ECO:0008006" key="5">
    <source>
        <dbReference type="Google" id="ProtNLM"/>
    </source>
</evidence>
<sequence length="233" mass="25950">MRPSLILPLILGLGAAATSTGPPVLPNGEVPKPGLPVVPDPDDLDDGGYYPDPNSDTPWNGTVIDGPSIDWDLIETRDLWDADAAAALALAKRHPNYFTFYRKEWFYTSCSNPTNCQNYFIDNIQVHNDCNGDHWRETGFEENLCDKSFKSCGKTYVMGYTGREWSCARLRHFIREGTHHGRVYANLLSGGRKVGEWASARSSTRRGLRRTATSLRRRRSGPRSSAGSSEVLN</sequence>
<feature type="compositionally biased region" description="Basic residues" evidence="1">
    <location>
        <begin position="205"/>
        <end position="221"/>
    </location>
</feature>
<dbReference type="AlphaFoldDB" id="A0A8H6NGM3"/>
<organism evidence="3 4">
    <name type="scientific">Colletotrichum musicola</name>
    <dbReference type="NCBI Taxonomy" id="2175873"/>
    <lineage>
        <taxon>Eukaryota</taxon>
        <taxon>Fungi</taxon>
        <taxon>Dikarya</taxon>
        <taxon>Ascomycota</taxon>
        <taxon>Pezizomycotina</taxon>
        <taxon>Sordariomycetes</taxon>
        <taxon>Hypocreomycetidae</taxon>
        <taxon>Glomerellales</taxon>
        <taxon>Glomerellaceae</taxon>
        <taxon>Colletotrichum</taxon>
        <taxon>Colletotrichum orchidearum species complex</taxon>
    </lineage>
</organism>
<gene>
    <name evidence="3" type="ORF">CMUS01_07042</name>
</gene>
<protein>
    <recommendedName>
        <fullName evidence="5">Secreted protein</fullName>
    </recommendedName>
</protein>
<accession>A0A8H6NGM3</accession>
<evidence type="ECO:0000256" key="2">
    <source>
        <dbReference type="SAM" id="SignalP"/>
    </source>
</evidence>
<proteinExistence type="predicted"/>
<feature type="signal peptide" evidence="2">
    <location>
        <begin position="1"/>
        <end position="16"/>
    </location>
</feature>
<feature type="region of interest" description="Disordered" evidence="1">
    <location>
        <begin position="21"/>
        <end position="61"/>
    </location>
</feature>
<comment type="caution">
    <text evidence="3">The sequence shown here is derived from an EMBL/GenBank/DDBJ whole genome shotgun (WGS) entry which is preliminary data.</text>
</comment>
<keyword evidence="4" id="KW-1185">Reference proteome</keyword>
<evidence type="ECO:0000313" key="4">
    <source>
        <dbReference type="Proteomes" id="UP000639643"/>
    </source>
</evidence>
<keyword evidence="2" id="KW-0732">Signal</keyword>
<evidence type="ECO:0000256" key="1">
    <source>
        <dbReference type="SAM" id="MobiDB-lite"/>
    </source>
</evidence>
<feature type="compositionally biased region" description="Low complexity" evidence="1">
    <location>
        <begin position="222"/>
        <end position="233"/>
    </location>
</feature>
<dbReference type="Proteomes" id="UP000639643">
    <property type="component" value="Unassembled WGS sequence"/>
</dbReference>
<feature type="region of interest" description="Disordered" evidence="1">
    <location>
        <begin position="205"/>
        <end position="233"/>
    </location>
</feature>
<dbReference type="EMBL" id="WIGM01000244">
    <property type="protein sequence ID" value="KAF6832143.1"/>
    <property type="molecule type" value="Genomic_DNA"/>
</dbReference>